<dbReference type="Pfam" id="PF08308">
    <property type="entry name" value="PEGA"/>
    <property type="match status" value="1"/>
</dbReference>
<feature type="chain" id="PRO_5045173809" evidence="2">
    <location>
        <begin position="29"/>
        <end position="442"/>
    </location>
</feature>
<evidence type="ECO:0000313" key="4">
    <source>
        <dbReference type="EMBL" id="MDI1429838.1"/>
    </source>
</evidence>
<accession>A0ABT6NNH9</accession>
<gene>
    <name evidence="4" type="ORF">QHF89_10035</name>
</gene>
<proteinExistence type="predicted"/>
<evidence type="ECO:0000259" key="3">
    <source>
        <dbReference type="Pfam" id="PF08308"/>
    </source>
</evidence>
<evidence type="ECO:0000313" key="5">
    <source>
        <dbReference type="Proteomes" id="UP001160301"/>
    </source>
</evidence>
<dbReference type="RefSeq" id="WP_136965633.1">
    <property type="nucleotide sequence ID" value="NZ_JARZHI010000006.1"/>
</dbReference>
<keyword evidence="5" id="KW-1185">Reference proteome</keyword>
<reference evidence="4 5" key="1">
    <citation type="submission" date="2023-04" db="EMBL/GenBank/DDBJ databases">
        <title>The genome sequence of Polyangium sorediatum DSM14670.</title>
        <authorList>
            <person name="Zhang X."/>
        </authorList>
    </citation>
    <scope>NUCLEOTIDE SEQUENCE [LARGE SCALE GENOMIC DNA]</scope>
    <source>
        <strain evidence="4 5">DSM 14670</strain>
    </source>
</reference>
<dbReference type="EMBL" id="JARZHI010000006">
    <property type="protein sequence ID" value="MDI1429838.1"/>
    <property type="molecule type" value="Genomic_DNA"/>
</dbReference>
<evidence type="ECO:0000256" key="2">
    <source>
        <dbReference type="SAM" id="SignalP"/>
    </source>
</evidence>
<organism evidence="4 5">
    <name type="scientific">Polyangium sorediatum</name>
    <dbReference type="NCBI Taxonomy" id="889274"/>
    <lineage>
        <taxon>Bacteria</taxon>
        <taxon>Pseudomonadati</taxon>
        <taxon>Myxococcota</taxon>
        <taxon>Polyangia</taxon>
        <taxon>Polyangiales</taxon>
        <taxon>Polyangiaceae</taxon>
        <taxon>Polyangium</taxon>
    </lineage>
</organism>
<dbReference type="PROSITE" id="PS50005">
    <property type="entry name" value="TPR"/>
    <property type="match status" value="1"/>
</dbReference>
<comment type="caution">
    <text evidence="4">The sequence shown here is derived from an EMBL/GenBank/DDBJ whole genome shotgun (WGS) entry which is preliminary data.</text>
</comment>
<protein>
    <submittedName>
        <fullName evidence="4">PEGA domain-containing protein</fullName>
    </submittedName>
</protein>
<dbReference type="Proteomes" id="UP001160301">
    <property type="component" value="Unassembled WGS sequence"/>
</dbReference>
<keyword evidence="1" id="KW-0802">TPR repeat</keyword>
<dbReference type="InterPro" id="IPR013229">
    <property type="entry name" value="PEGA"/>
</dbReference>
<keyword evidence="2" id="KW-0732">Signal</keyword>
<feature type="signal peptide" evidence="2">
    <location>
        <begin position="1"/>
        <end position="28"/>
    </location>
</feature>
<feature type="domain" description="PEGA" evidence="3">
    <location>
        <begin position="134"/>
        <end position="193"/>
    </location>
</feature>
<feature type="repeat" description="TPR" evidence="1">
    <location>
        <begin position="39"/>
        <end position="72"/>
    </location>
</feature>
<sequence>MRGIQRIALLLSPALSVSLLAPATSAQASELSCKDRTAATSYIKQGREFFDANKLDGALASFRNSRELCPSENNTLNIVLVLKALDRPVEALDMLDVLRRDFPTLRPDNEATAVELRTSLDRIVGMAVFDGDYPGATIIVDGKNVGTIPQARPLRLPIGMHTVKIEAQSYLPLETTFTVLPKETVRVAVSLAPAPTTPQEAPRPPLAVHSMHVGVGLPLSPSLGGAVTDCDDACGAGPGIGALISGGYRYRFTEFLHIGATAGYLFLWQTRSRLGARVLVDGAPQFADVDDDLFLNSFFAGPEISASFMAGGGQFDVGFVLGIMGGPLVNRRTAQEGRPAFDASPTFDLVPPTETPVAGFAGVVTQLQASWRTPWSLAPGWPIHLRLGILGVAPTNVPQYEASFTANFRTSQTPDEVANFGERLIGSWSFVITPGLTVYHDL</sequence>
<name>A0ABT6NNH9_9BACT</name>
<evidence type="ECO:0000256" key="1">
    <source>
        <dbReference type="PROSITE-ProRule" id="PRU00339"/>
    </source>
</evidence>
<dbReference type="InterPro" id="IPR019734">
    <property type="entry name" value="TPR_rpt"/>
</dbReference>